<dbReference type="InterPro" id="IPR009057">
    <property type="entry name" value="Homeodomain-like_sf"/>
</dbReference>
<accession>A0A6J5F717</accession>
<protein>
    <submittedName>
        <fullName evidence="3">IS630 family transposase ISAzo32</fullName>
    </submittedName>
</protein>
<evidence type="ECO:0000259" key="2">
    <source>
        <dbReference type="Pfam" id="PF13592"/>
    </source>
</evidence>
<dbReference type="NCBIfam" id="NF033545">
    <property type="entry name" value="transpos_IS630"/>
    <property type="match status" value="1"/>
</dbReference>
<feature type="domain" description="Tc1-like transposase DDE" evidence="1">
    <location>
        <begin position="134"/>
        <end position="238"/>
    </location>
</feature>
<dbReference type="SUPFAM" id="SSF46689">
    <property type="entry name" value="Homeodomain-like"/>
    <property type="match status" value="1"/>
</dbReference>
<dbReference type="AlphaFoldDB" id="A0A6J5F717"/>
<proteinExistence type="predicted"/>
<dbReference type="RefSeq" id="WP_175233208.1">
    <property type="nucleotide sequence ID" value="NZ_CADIKH010000154.1"/>
</dbReference>
<dbReference type="InterPro" id="IPR025959">
    <property type="entry name" value="Winged_HTH_dom"/>
</dbReference>
<dbReference type="Pfam" id="PF13358">
    <property type="entry name" value="DDE_3"/>
    <property type="match status" value="1"/>
</dbReference>
<reference evidence="3 4" key="1">
    <citation type="submission" date="2020-04" db="EMBL/GenBank/DDBJ databases">
        <authorList>
            <person name="De Canck E."/>
        </authorList>
    </citation>
    <scope>NUCLEOTIDE SEQUENCE [LARGE SCALE GENOMIC DNA]</scope>
    <source>
        <strain evidence="3 4">LMG 29542</strain>
    </source>
</reference>
<keyword evidence="4" id="KW-1185">Reference proteome</keyword>
<name>A0A6J5F717_9BURK</name>
<gene>
    <name evidence="3" type="ORF">LMG29542_08076</name>
</gene>
<dbReference type="Proteomes" id="UP000494363">
    <property type="component" value="Unassembled WGS sequence"/>
</dbReference>
<sequence>MGNSIGARIYEWLAIWREGGYEALRGKAERGRPTKLSLEGIRFVYQAVTTANPLQMNFNSTLWTRDMVRLLIQERFAVELSDVSVSRLLRKLGFAPRRPLAHAYESDWARVDSWTREQYPAIVRKAKRRRGHIFFVDESAVSSRDHVITFTAPMATAPVAQEADVKLISAINPRGQQRFMSFKGDFSIPVYVEFARRLLLNADEPIFLIADRHPVHCCEEVMQLAAESEGRLWLFFLPV</sequence>
<dbReference type="InterPro" id="IPR047655">
    <property type="entry name" value="Transpos_IS630-like"/>
</dbReference>
<dbReference type="Pfam" id="PF13592">
    <property type="entry name" value="HTH_33"/>
    <property type="match status" value="1"/>
</dbReference>
<dbReference type="EMBL" id="CADIKH010000154">
    <property type="protein sequence ID" value="CAB3774698.1"/>
    <property type="molecule type" value="Genomic_DNA"/>
</dbReference>
<feature type="domain" description="Winged helix-turn helix" evidence="2">
    <location>
        <begin position="61"/>
        <end position="117"/>
    </location>
</feature>
<organism evidence="3 4">
    <name type="scientific">Paraburkholderia humisilvae</name>
    <dbReference type="NCBI Taxonomy" id="627669"/>
    <lineage>
        <taxon>Bacteria</taxon>
        <taxon>Pseudomonadati</taxon>
        <taxon>Pseudomonadota</taxon>
        <taxon>Betaproteobacteria</taxon>
        <taxon>Burkholderiales</taxon>
        <taxon>Burkholderiaceae</taxon>
        <taxon>Paraburkholderia</taxon>
    </lineage>
</organism>
<evidence type="ECO:0000313" key="4">
    <source>
        <dbReference type="Proteomes" id="UP000494363"/>
    </source>
</evidence>
<evidence type="ECO:0000313" key="3">
    <source>
        <dbReference type="EMBL" id="CAB3774698.1"/>
    </source>
</evidence>
<dbReference type="InterPro" id="IPR038717">
    <property type="entry name" value="Tc1-like_DDE_dom"/>
</dbReference>
<evidence type="ECO:0000259" key="1">
    <source>
        <dbReference type="Pfam" id="PF13358"/>
    </source>
</evidence>